<feature type="signal peptide" evidence="3">
    <location>
        <begin position="1"/>
        <end position="26"/>
    </location>
</feature>
<gene>
    <name evidence="4" type="ORF">NCTC10698_00269</name>
</gene>
<feature type="chain" id="PRO_5032555282" description="DUF4124 domain-containing protein" evidence="3">
    <location>
        <begin position="27"/>
        <end position="221"/>
    </location>
</feature>
<evidence type="ECO:0000313" key="5">
    <source>
        <dbReference type="Proteomes" id="UP000255070"/>
    </source>
</evidence>
<dbReference type="Proteomes" id="UP000255070">
    <property type="component" value="Unassembled WGS sequence"/>
</dbReference>
<organism evidence="4 5">
    <name type="scientific">Comamonas testosteroni</name>
    <name type="common">Pseudomonas testosteroni</name>
    <dbReference type="NCBI Taxonomy" id="285"/>
    <lineage>
        <taxon>Bacteria</taxon>
        <taxon>Pseudomonadati</taxon>
        <taxon>Pseudomonadota</taxon>
        <taxon>Betaproteobacteria</taxon>
        <taxon>Burkholderiales</taxon>
        <taxon>Comamonadaceae</taxon>
        <taxon>Comamonas</taxon>
    </lineage>
</organism>
<evidence type="ECO:0000256" key="3">
    <source>
        <dbReference type="SAM" id="SignalP"/>
    </source>
</evidence>
<evidence type="ECO:0000313" key="4">
    <source>
        <dbReference type="EMBL" id="SUY73665.1"/>
    </source>
</evidence>
<evidence type="ECO:0000256" key="2">
    <source>
        <dbReference type="SAM" id="MobiDB-lite"/>
    </source>
</evidence>
<evidence type="ECO:0000256" key="1">
    <source>
        <dbReference type="SAM" id="Coils"/>
    </source>
</evidence>
<feature type="coiled-coil region" evidence="1">
    <location>
        <begin position="132"/>
        <end position="205"/>
    </location>
</feature>
<protein>
    <recommendedName>
        <fullName evidence="6">DUF4124 domain-containing protein</fullName>
    </recommendedName>
</protein>
<comment type="caution">
    <text evidence="4">The sequence shown here is derived from an EMBL/GenBank/DDBJ whole genome shotgun (WGS) entry which is preliminary data.</text>
</comment>
<evidence type="ECO:0008006" key="6">
    <source>
        <dbReference type="Google" id="ProtNLM"/>
    </source>
</evidence>
<dbReference type="RefSeq" id="WP_003074589.1">
    <property type="nucleotide sequence ID" value="NZ_BBJZ01000030.1"/>
</dbReference>
<name>A0A8B4RZB9_COMTE</name>
<sequence length="221" mass="25211">MKQALHAKLSLYVVATVWAGAMPAQAQANSGGIYACTDANGRRITADRPIASCVDREQRVLGNTGVEVRRVGPTLTDQERSAQEAKRRQDQAEQQRLREERSRERAILARFPSQGVHDAARAEAIAQVNDVIGVAQKRLVDLQERRRKLNTELEFYQNDPKKAPANLRRQLDDNTESQAEQQRFIKQQEEEKQRINQRFDAELQQLRKLWAELPPAAPRSH</sequence>
<keyword evidence="1" id="KW-0175">Coiled coil</keyword>
<proteinExistence type="predicted"/>
<dbReference type="AlphaFoldDB" id="A0A8B4RZB9"/>
<keyword evidence="5" id="KW-1185">Reference proteome</keyword>
<accession>A0A8B4RZB9</accession>
<feature type="region of interest" description="Disordered" evidence="2">
    <location>
        <begin position="76"/>
        <end position="103"/>
    </location>
</feature>
<feature type="compositionally biased region" description="Basic and acidic residues" evidence="2">
    <location>
        <begin position="77"/>
        <end position="103"/>
    </location>
</feature>
<keyword evidence="3" id="KW-0732">Signal</keyword>
<reference evidence="4 5" key="1">
    <citation type="submission" date="2018-06" db="EMBL/GenBank/DDBJ databases">
        <authorList>
            <consortium name="Pathogen Informatics"/>
            <person name="Doyle S."/>
        </authorList>
    </citation>
    <scope>NUCLEOTIDE SEQUENCE [LARGE SCALE GENOMIC DNA]</scope>
    <source>
        <strain evidence="4 5">NCTC10698</strain>
    </source>
</reference>
<dbReference type="EMBL" id="UFXL01000001">
    <property type="protein sequence ID" value="SUY73665.1"/>
    <property type="molecule type" value="Genomic_DNA"/>
</dbReference>
<dbReference type="GeneID" id="63996356"/>